<evidence type="ECO:0000313" key="2">
    <source>
        <dbReference type="Proteomes" id="UP000023152"/>
    </source>
</evidence>
<proteinExistence type="predicted"/>
<evidence type="ECO:0000313" key="1">
    <source>
        <dbReference type="EMBL" id="ETO10281.1"/>
    </source>
</evidence>
<reference evidence="1 2" key="1">
    <citation type="journal article" date="2013" name="Curr. Biol.">
        <title>The Genome of the Foraminiferan Reticulomyxa filosa.</title>
        <authorList>
            <person name="Glockner G."/>
            <person name="Hulsmann N."/>
            <person name="Schleicher M."/>
            <person name="Noegel A.A."/>
            <person name="Eichinger L."/>
            <person name="Gallinger C."/>
            <person name="Pawlowski J."/>
            <person name="Sierra R."/>
            <person name="Euteneuer U."/>
            <person name="Pillet L."/>
            <person name="Moustafa A."/>
            <person name="Platzer M."/>
            <person name="Groth M."/>
            <person name="Szafranski K."/>
            <person name="Schliwa M."/>
        </authorList>
    </citation>
    <scope>NUCLEOTIDE SEQUENCE [LARGE SCALE GENOMIC DNA]</scope>
</reference>
<organism evidence="1 2">
    <name type="scientific">Reticulomyxa filosa</name>
    <dbReference type="NCBI Taxonomy" id="46433"/>
    <lineage>
        <taxon>Eukaryota</taxon>
        <taxon>Sar</taxon>
        <taxon>Rhizaria</taxon>
        <taxon>Retaria</taxon>
        <taxon>Foraminifera</taxon>
        <taxon>Monothalamids</taxon>
        <taxon>Reticulomyxidae</taxon>
        <taxon>Reticulomyxa</taxon>
    </lineage>
</organism>
<dbReference type="EMBL" id="ASPP01023554">
    <property type="protein sequence ID" value="ETO10281.1"/>
    <property type="molecule type" value="Genomic_DNA"/>
</dbReference>
<protein>
    <submittedName>
        <fullName evidence="1">Uncharacterized protein</fullName>
    </submittedName>
</protein>
<dbReference type="Proteomes" id="UP000023152">
    <property type="component" value="Unassembled WGS sequence"/>
</dbReference>
<keyword evidence="2" id="KW-1185">Reference proteome</keyword>
<accession>X6M9G4</accession>
<comment type="caution">
    <text evidence="1">The sequence shown here is derived from an EMBL/GenBank/DDBJ whole genome shotgun (WGS) entry which is preliminary data.</text>
</comment>
<name>X6M9G4_RETFI</name>
<dbReference type="AlphaFoldDB" id="X6M9G4"/>
<sequence>MSLLLLPIFFFFKKKYEEWYDNVKVNDAVQYCVRNGKKATAKIVSIEYYLVLRYCNDHNEIVDEKSVSIDDKELKCSEERDRIDWYRTLNENDTVQYFVVSETNDHGNPEGGKWFDAIIVTKQMIYNERLDERQKMREPRKGSQLFLHPMR</sequence>
<feature type="non-terminal residue" evidence="1">
    <location>
        <position position="151"/>
    </location>
</feature>
<gene>
    <name evidence="1" type="ORF">RFI_27096</name>
</gene>